<dbReference type="EMBL" id="JRPN01000018">
    <property type="protein sequence ID" value="KGT77071.1"/>
    <property type="molecule type" value="Genomic_DNA"/>
</dbReference>
<organism evidence="1 2">
    <name type="scientific">Bradyrhizobium japonicum</name>
    <dbReference type="NCBI Taxonomy" id="375"/>
    <lineage>
        <taxon>Bacteria</taxon>
        <taxon>Pseudomonadati</taxon>
        <taxon>Pseudomonadota</taxon>
        <taxon>Alphaproteobacteria</taxon>
        <taxon>Hyphomicrobiales</taxon>
        <taxon>Nitrobacteraceae</taxon>
        <taxon>Bradyrhizobium</taxon>
    </lineage>
</organism>
<protein>
    <recommendedName>
        <fullName evidence="3">Pyrrolo-quinoline quinone</fullName>
    </recommendedName>
</protein>
<dbReference type="SUPFAM" id="SSF50998">
    <property type="entry name" value="Quinoprotein alcohol dehydrogenase-like"/>
    <property type="match status" value="1"/>
</dbReference>
<name>A0A0A3XVB2_BRAJP</name>
<accession>A0A0A3XVB2</accession>
<dbReference type="InterPro" id="IPR011047">
    <property type="entry name" value="Quinoprotein_ADH-like_sf"/>
</dbReference>
<gene>
    <name evidence="1" type="ORF">MA20_20805</name>
</gene>
<comment type="caution">
    <text evidence="1">The sequence shown here is derived from an EMBL/GenBank/DDBJ whole genome shotgun (WGS) entry which is preliminary data.</text>
</comment>
<dbReference type="Gene3D" id="2.130.10.10">
    <property type="entry name" value="YVTN repeat-like/Quinoprotein amine dehydrogenase"/>
    <property type="match status" value="1"/>
</dbReference>
<evidence type="ECO:0008006" key="3">
    <source>
        <dbReference type="Google" id="ProtNLM"/>
    </source>
</evidence>
<sequence>MVASVTTRSYDRARTGTNNSETVLTATAVRTRGIVKLFSLPIPDDPRLEAQPLAVGGVRTADGKTRDLIFQASMGNWVYAFDAVSGEKIWATNLGRPIVGTRAIDGHMTNVHWGILSTPVIDEGAGILYACAWISDDGSVAKGQHFLAALRIRDGSKVHGLLNLEGAVYTPPNGLPVQKFVSAQRKQRSALTLTRNHVLIPFGTIAETSKTARGWLLAVDVHAWRLAASWCSTVTGSGGGLWQSGAGPALAPDGSIYVITGNGAFSPQHGDFGESIVRLALHTGNNAHFEVMSWWAPWTDSNRVGAAADAAIADDDDNDELALPSNVSLPSVIAHARRMGMPLKPRYAREMPHVAVTSGRSATDAQIAPVVAHHMEAMNESMWGDQDFGSGGPVYVASAHAILAAGKDGILYTGNANALGKTQPGELVAGHFAANYNRLRMPPILYTYFDPAVPPAPASPMELNLFPGGATRHLHGTPLLFQSATHGTMHFVGGENSALRAWSIAADGRTTYLAGGNEIASPQSPRPPGGMPGWSITLAANNGTDGIIVAMVPYQDSNMLLSPGRFLVYDAQNFATNPDGSKRLQVIWDSEDWGPEHAFMHPKFNRPIVWKGRIYRPTYDGRIDVYGLTN</sequence>
<dbReference type="InterPro" id="IPR015943">
    <property type="entry name" value="WD40/YVTN_repeat-like_dom_sf"/>
</dbReference>
<reference evidence="1 2" key="1">
    <citation type="submission" date="2014-09" db="EMBL/GenBank/DDBJ databases">
        <title>Draft genome of Bradyrhizobium japonicum Is-34.</title>
        <authorList>
            <person name="Tsurumaru H."/>
            <person name="Yamakawa T."/>
            <person name="Hashimoto S."/>
            <person name="Okizaki K."/>
            <person name="Kanesaki Y."/>
            <person name="Yoshikawa H."/>
            <person name="Yajima S."/>
        </authorList>
    </citation>
    <scope>NUCLEOTIDE SEQUENCE [LARGE SCALE GENOMIC DNA]</scope>
    <source>
        <strain evidence="1 2">Is-34</strain>
    </source>
</reference>
<dbReference type="RefSeq" id="WP_028159190.1">
    <property type="nucleotide sequence ID" value="NZ_JANUDC010000001.1"/>
</dbReference>
<evidence type="ECO:0000313" key="1">
    <source>
        <dbReference type="EMBL" id="KGT77071.1"/>
    </source>
</evidence>
<dbReference type="Proteomes" id="UP000030377">
    <property type="component" value="Unassembled WGS sequence"/>
</dbReference>
<dbReference type="AlphaFoldDB" id="A0A0A3XVB2"/>
<dbReference type="STRING" id="375.BKD09_RS06780"/>
<evidence type="ECO:0000313" key="2">
    <source>
        <dbReference type="Proteomes" id="UP000030377"/>
    </source>
</evidence>
<proteinExistence type="predicted"/>